<feature type="signal peptide" evidence="6">
    <location>
        <begin position="1"/>
        <end position="19"/>
    </location>
</feature>
<evidence type="ECO:0000313" key="8">
    <source>
        <dbReference type="Proteomes" id="UP000263900"/>
    </source>
</evidence>
<keyword evidence="2" id="KW-0479">Metal-binding</keyword>
<dbReference type="GO" id="GO:0046872">
    <property type="term" value="F:metal ion binding"/>
    <property type="evidence" value="ECO:0007669"/>
    <property type="project" value="UniProtKB-KW"/>
</dbReference>
<keyword evidence="3 6" id="KW-0732">Signal</keyword>
<feature type="binding site" evidence="5">
    <location>
        <begin position="167"/>
        <end position="169"/>
    </location>
    <ligand>
        <name>substrate</name>
    </ligand>
</feature>
<dbReference type="RefSeq" id="WP_119053991.1">
    <property type="nucleotide sequence ID" value="NZ_CP032157.1"/>
</dbReference>
<dbReference type="EMBL" id="CP032157">
    <property type="protein sequence ID" value="AXY78118.1"/>
    <property type="molecule type" value="Genomic_DNA"/>
</dbReference>
<dbReference type="Pfam" id="PF01663">
    <property type="entry name" value="Phosphodiest"/>
    <property type="match status" value="1"/>
</dbReference>
<dbReference type="GO" id="GO:0004035">
    <property type="term" value="F:alkaline phosphatase activity"/>
    <property type="evidence" value="ECO:0007669"/>
    <property type="project" value="InterPro"/>
</dbReference>
<evidence type="ECO:0000256" key="1">
    <source>
        <dbReference type="ARBA" id="ARBA00022553"/>
    </source>
</evidence>
<dbReference type="Gene3D" id="3.30.1360.150">
    <property type="match status" value="1"/>
</dbReference>
<sequence>MRKLLLSSFFVTLAITSFAQRRAKTTDVNTPNRPKLVVGIVVDQMRWDYLYRYYDRYKSDGGFKRFLQQGFTAENTLIPYTPTITACGHTCIYTGSVPAVHGITGNAWWDRDLQRSVYCAEDKTVKSVGTTGVNGEMSPRNMLTNTICDELRLATNFRSKVVGIAIKDRGGILPAGHSANAAYWYDSKTGDWITSTYYMNDLPQWVKDFNAQKVVDKYYALDWNLLYPKDTYVQSTADEKPYEGKSFGADQKGFPYDLKKFIGKNYGAIASTPYGNSMTADMAKAAVINEQLGADDITDFLAVSFSSPDYVGHSFGPNSIEQEDDFLRLDTTFGNLFRFLDEKVGKGEYLVFLSADHGVAHVPGFMKENKLPGGTIDDERWAKEINKGLLDNFGITGKAIVSNYNYQIHLNHALLDSMKLDKKAVKQWIVDYLGKQEGISRAFAIDEIMNVPLTSKQREMMVNGWYPRRSGDIQIVLQPGWIDGGPTGTTHGIWNPYDAHIPMLFYGWGIKPGRTNRETYMSDIAPTIAALLHIQMPNGTTGKVVEEVMK</sequence>
<feature type="chain" id="PRO_5017692023" evidence="6">
    <location>
        <begin position="20"/>
        <end position="550"/>
    </location>
</feature>
<gene>
    <name evidence="7" type="ORF">D3H65_30805</name>
</gene>
<dbReference type="Gene3D" id="3.40.720.10">
    <property type="entry name" value="Alkaline Phosphatase, subunit A"/>
    <property type="match status" value="1"/>
</dbReference>
<dbReference type="Proteomes" id="UP000263900">
    <property type="component" value="Chromosome"/>
</dbReference>
<dbReference type="OrthoDB" id="9766127at2"/>
<evidence type="ECO:0000256" key="5">
    <source>
        <dbReference type="PIRSR" id="PIRSR031924-51"/>
    </source>
</evidence>
<keyword evidence="1 4" id="KW-0597">Phosphoprotein</keyword>
<dbReference type="PANTHER" id="PTHR10151">
    <property type="entry name" value="ECTONUCLEOTIDE PYROPHOSPHATASE/PHOSPHODIESTERASE"/>
    <property type="match status" value="1"/>
</dbReference>
<keyword evidence="8" id="KW-1185">Reference proteome</keyword>
<evidence type="ECO:0000256" key="3">
    <source>
        <dbReference type="ARBA" id="ARBA00022729"/>
    </source>
</evidence>
<dbReference type="InterPro" id="IPR017850">
    <property type="entry name" value="Alkaline_phosphatase_core_sf"/>
</dbReference>
<feature type="binding site" evidence="5">
    <location>
        <position position="106"/>
    </location>
    <ligand>
        <name>substrate</name>
    </ligand>
</feature>
<dbReference type="SUPFAM" id="SSF53649">
    <property type="entry name" value="Alkaline phosphatase-like"/>
    <property type="match status" value="1"/>
</dbReference>
<dbReference type="InterPro" id="IPR026263">
    <property type="entry name" value="Alkaline_phosphatase_prok"/>
</dbReference>
<dbReference type="PIRSF" id="PIRSF031924">
    <property type="entry name" value="Pi-irrepressible_AP"/>
    <property type="match status" value="1"/>
</dbReference>
<reference evidence="7 8" key="1">
    <citation type="submission" date="2018-09" db="EMBL/GenBank/DDBJ databases">
        <title>Genome sequencing of strain 6GH32-13.</title>
        <authorList>
            <person name="Weon H.-Y."/>
            <person name="Heo J."/>
            <person name="Kwon S.-W."/>
        </authorList>
    </citation>
    <scope>NUCLEOTIDE SEQUENCE [LARGE SCALE GENOMIC DNA]</scope>
    <source>
        <strain evidence="7 8">5GH32-13</strain>
    </source>
</reference>
<dbReference type="KEGG" id="pseg:D3H65_30805"/>
<accession>A0A3B7MVJ3</accession>
<dbReference type="CDD" id="cd16016">
    <property type="entry name" value="AP-SPAP"/>
    <property type="match status" value="1"/>
</dbReference>
<name>A0A3B7MVJ3_9BACT</name>
<evidence type="ECO:0000256" key="4">
    <source>
        <dbReference type="PIRSR" id="PIRSR031924-50"/>
    </source>
</evidence>
<dbReference type="NCBIfam" id="NF042991">
    <property type="entry name" value="alk_phos_PafA"/>
    <property type="match status" value="1"/>
</dbReference>
<protein>
    <submittedName>
        <fullName evidence="7">Alkaline phosphatase family protein</fullName>
    </submittedName>
</protein>
<proteinExistence type="predicted"/>
<dbReference type="PANTHER" id="PTHR10151:SF120">
    <property type="entry name" value="BIS(5'-ADENOSYL)-TRIPHOSPHATASE"/>
    <property type="match status" value="1"/>
</dbReference>
<evidence type="ECO:0000313" key="7">
    <source>
        <dbReference type="EMBL" id="AXY78118.1"/>
    </source>
</evidence>
<dbReference type="InterPro" id="IPR002591">
    <property type="entry name" value="Phosphodiest/P_Trfase"/>
</dbReference>
<evidence type="ECO:0000256" key="6">
    <source>
        <dbReference type="SAM" id="SignalP"/>
    </source>
</evidence>
<evidence type="ECO:0000256" key="2">
    <source>
        <dbReference type="ARBA" id="ARBA00022723"/>
    </source>
</evidence>
<feature type="active site" description="Phosphothreonine intermediate" evidence="4">
    <location>
        <position position="85"/>
    </location>
</feature>
<organism evidence="7 8">
    <name type="scientific">Paraflavitalea soli</name>
    <dbReference type="NCBI Taxonomy" id="2315862"/>
    <lineage>
        <taxon>Bacteria</taxon>
        <taxon>Pseudomonadati</taxon>
        <taxon>Bacteroidota</taxon>
        <taxon>Chitinophagia</taxon>
        <taxon>Chitinophagales</taxon>
        <taxon>Chitinophagaceae</taxon>
        <taxon>Paraflavitalea</taxon>
    </lineage>
</organism>
<dbReference type="AlphaFoldDB" id="A0A3B7MVJ3"/>